<dbReference type="AlphaFoldDB" id="A0A7S0S512"/>
<dbReference type="InterPro" id="IPR051397">
    <property type="entry name" value="Zn-ADH-like_protein"/>
</dbReference>
<dbReference type="SUPFAM" id="SSF50129">
    <property type="entry name" value="GroES-like"/>
    <property type="match status" value="1"/>
</dbReference>
<dbReference type="Gene3D" id="3.40.50.720">
    <property type="entry name" value="NAD(P)-binding Rossmann-like Domain"/>
    <property type="match status" value="1"/>
</dbReference>
<dbReference type="InterPro" id="IPR020843">
    <property type="entry name" value="ER"/>
</dbReference>
<dbReference type="Pfam" id="PF08240">
    <property type="entry name" value="ADH_N"/>
    <property type="match status" value="1"/>
</dbReference>
<name>A0A7S0S512_9CHLO</name>
<dbReference type="EMBL" id="HBFB01035878">
    <property type="protein sequence ID" value="CAD8696002.1"/>
    <property type="molecule type" value="Transcribed_RNA"/>
</dbReference>
<reference evidence="2" key="1">
    <citation type="submission" date="2021-01" db="EMBL/GenBank/DDBJ databases">
        <authorList>
            <person name="Corre E."/>
            <person name="Pelletier E."/>
            <person name="Niang G."/>
            <person name="Scheremetjew M."/>
            <person name="Finn R."/>
            <person name="Kale V."/>
            <person name="Holt S."/>
            <person name="Cochrane G."/>
            <person name="Meng A."/>
            <person name="Brown T."/>
            <person name="Cohen L."/>
        </authorList>
    </citation>
    <scope>NUCLEOTIDE SEQUENCE</scope>
    <source>
        <strain evidence="2">SAG 11-49</strain>
    </source>
</reference>
<dbReference type="SMART" id="SM00829">
    <property type="entry name" value="PKS_ER"/>
    <property type="match status" value="1"/>
</dbReference>
<dbReference type="PANTHER" id="PTHR43677">
    <property type="entry name" value="SHORT-CHAIN DEHYDROGENASE/REDUCTASE"/>
    <property type="match status" value="1"/>
</dbReference>
<dbReference type="Pfam" id="PF00107">
    <property type="entry name" value="ADH_zinc_N"/>
    <property type="match status" value="1"/>
</dbReference>
<proteinExistence type="predicted"/>
<gene>
    <name evidence="2" type="ORF">CLEI1391_LOCUS20188</name>
</gene>
<dbReference type="PANTHER" id="PTHR43677:SF4">
    <property type="entry name" value="QUINONE OXIDOREDUCTASE-LIKE PROTEIN 2"/>
    <property type="match status" value="1"/>
</dbReference>
<evidence type="ECO:0000313" key="2">
    <source>
        <dbReference type="EMBL" id="CAD8696002.1"/>
    </source>
</evidence>
<dbReference type="InterPro" id="IPR011032">
    <property type="entry name" value="GroES-like_sf"/>
</dbReference>
<dbReference type="InterPro" id="IPR013149">
    <property type="entry name" value="ADH-like_C"/>
</dbReference>
<dbReference type="Gene3D" id="3.90.180.10">
    <property type="entry name" value="Medium-chain alcohol dehydrogenases, catalytic domain"/>
    <property type="match status" value="1"/>
</dbReference>
<dbReference type="GO" id="GO:0008270">
    <property type="term" value="F:zinc ion binding"/>
    <property type="evidence" value="ECO:0007669"/>
    <property type="project" value="InterPro"/>
</dbReference>
<dbReference type="InterPro" id="IPR013154">
    <property type="entry name" value="ADH-like_N"/>
</dbReference>
<dbReference type="SUPFAM" id="SSF51735">
    <property type="entry name" value="NAD(P)-binding Rossmann-fold domains"/>
    <property type="match status" value="1"/>
</dbReference>
<dbReference type="CDD" id="cd08241">
    <property type="entry name" value="QOR1"/>
    <property type="match status" value="1"/>
</dbReference>
<dbReference type="InterPro" id="IPR002364">
    <property type="entry name" value="Quin_OxRdtase/zeta-crystal_CS"/>
</dbReference>
<dbReference type="InterPro" id="IPR036291">
    <property type="entry name" value="NAD(P)-bd_dom_sf"/>
</dbReference>
<sequence length="341" mass="35940">MPRALVCDKTGDPTLPVGSGVLRVANDYQCPTLKPGHVRVAVTAASVNYADPLRVKGEYQVKMPLPFVPGSEASGTVVECGKGVTRLSPGDKVVLFQQGGAFAEETVVHEAAVWKVPDGVDLAVAAAVPVTYGTADLALRHRANTQPGQTVLVLGAGGGVGVAAVQIAKVIGAKVIAVTQGAQKCDFLRQQGADAVIDTSTMSKEQPLHKLIKAHAPKGVHVVIDPVGGVFFSEALKSVAWGAHIAVIGFAAGGIPKIPANILLVKNTTVHGLFWGSYMQHDPKILRSSMDDIMAWFAKGQLQPHVSHSFSLEEAPQAFKTMLERKMMGKILITPGPRSKM</sequence>
<accession>A0A7S0S512</accession>
<evidence type="ECO:0000259" key="1">
    <source>
        <dbReference type="SMART" id="SM00829"/>
    </source>
</evidence>
<dbReference type="PROSITE" id="PS01162">
    <property type="entry name" value="QOR_ZETA_CRYSTAL"/>
    <property type="match status" value="1"/>
</dbReference>
<feature type="domain" description="Enoyl reductase (ER)" evidence="1">
    <location>
        <begin position="18"/>
        <end position="333"/>
    </location>
</feature>
<organism evidence="2">
    <name type="scientific">Chlamydomonas leiostraca</name>
    <dbReference type="NCBI Taxonomy" id="1034604"/>
    <lineage>
        <taxon>Eukaryota</taxon>
        <taxon>Viridiplantae</taxon>
        <taxon>Chlorophyta</taxon>
        <taxon>core chlorophytes</taxon>
        <taxon>Chlorophyceae</taxon>
        <taxon>CS clade</taxon>
        <taxon>Chlamydomonadales</taxon>
        <taxon>Chlamydomonadaceae</taxon>
        <taxon>Chlamydomonas</taxon>
    </lineage>
</organism>
<dbReference type="GO" id="GO:0016491">
    <property type="term" value="F:oxidoreductase activity"/>
    <property type="evidence" value="ECO:0007669"/>
    <property type="project" value="InterPro"/>
</dbReference>
<protein>
    <recommendedName>
        <fullName evidence="1">Enoyl reductase (ER) domain-containing protein</fullName>
    </recommendedName>
</protein>